<proteinExistence type="predicted"/>
<reference evidence="6 7" key="1">
    <citation type="submission" date="2016-10" db="EMBL/GenBank/DDBJ databases">
        <authorList>
            <person name="de Groot N.N."/>
        </authorList>
    </citation>
    <scope>NUCLEOTIDE SEQUENCE [LARGE SCALE GENOMIC DNA]</scope>
    <source>
        <strain evidence="6 7">DSM 27630</strain>
    </source>
</reference>
<dbReference type="GO" id="GO:0015846">
    <property type="term" value="P:polyamine transport"/>
    <property type="evidence" value="ECO:0007669"/>
    <property type="project" value="InterPro"/>
</dbReference>
<dbReference type="RefSeq" id="WP_092091069.1">
    <property type="nucleotide sequence ID" value="NZ_FOQE01000003.1"/>
</dbReference>
<feature type="binding site" evidence="5">
    <location>
        <position position="92"/>
    </location>
    <ligand>
        <name>spermidine</name>
        <dbReference type="ChEBI" id="CHEBI:57834"/>
    </ligand>
</feature>
<accession>A0A1I3B3L3</accession>
<dbReference type="InterPro" id="IPR006059">
    <property type="entry name" value="SBP"/>
</dbReference>
<dbReference type="GO" id="GO:0019808">
    <property type="term" value="F:polyamine binding"/>
    <property type="evidence" value="ECO:0007669"/>
    <property type="project" value="InterPro"/>
</dbReference>
<sequence>MKRLALLGGLIAAVCGVLIFANHQLNRAQGITSGNTFSLYNWGDYIDPELITKFEEETGYVVSYETFDSNEAMYTKIKQGGTNYDMAVPSEYMIERMIDENMLEELDHTQIKGLDNIDQQFLDLPFDPDNQYSIPYFWGTLGIIYNDKFVKEGEIQHWEDLWKPAFADSVMLIDGAREIMGLSLNSMGHSLNSKNDAELAAAAEKLDHLTPNVKAIVADEIKMYMIQEESSVAVTFSGEAAEMLYENEHLHYVIPNEGTNLWFDNIVIPNTAKNKEAAYAFINFMLEPENAAQNAEYIGYSTPNEEAVKLMPEEITEDEQFYPSDETMKHMEVYENLGQEYIGIYNDYFLEFKMHRK</sequence>
<dbReference type="EMBL" id="FOQE01000003">
    <property type="protein sequence ID" value="SFH56291.1"/>
    <property type="molecule type" value="Genomic_DNA"/>
</dbReference>
<dbReference type="AlphaFoldDB" id="A0A1I3B3L3"/>
<name>A0A1I3B3L3_9LACT</name>
<dbReference type="PRINTS" id="PR00909">
    <property type="entry name" value="SPERMDNBNDNG"/>
</dbReference>
<evidence type="ECO:0000256" key="2">
    <source>
        <dbReference type="ARBA" id="ARBA00022448"/>
    </source>
</evidence>
<dbReference type="PANTHER" id="PTHR30222:SF17">
    <property type="entry name" value="SPERMIDINE_PUTRESCINE-BINDING PERIPLASMIC PROTEIN"/>
    <property type="match status" value="1"/>
</dbReference>
<dbReference type="Proteomes" id="UP000198668">
    <property type="component" value="Unassembled WGS sequence"/>
</dbReference>
<dbReference type="PIRSF" id="PIRSF019574">
    <property type="entry name" value="Periplasmic_polyamine_BP"/>
    <property type="match status" value="1"/>
</dbReference>
<gene>
    <name evidence="6" type="ORF">SAMN04489868_10345</name>
</gene>
<dbReference type="PANTHER" id="PTHR30222">
    <property type="entry name" value="SPERMIDINE/PUTRESCINE-BINDING PERIPLASMIC PROTEIN"/>
    <property type="match status" value="1"/>
</dbReference>
<evidence type="ECO:0000256" key="3">
    <source>
        <dbReference type="ARBA" id="ARBA00022729"/>
    </source>
</evidence>
<protein>
    <submittedName>
        <fullName evidence="6">Spermidine/putrescine transport system substrate-binding protein</fullName>
    </submittedName>
</protein>
<comment type="subcellular location">
    <subcellularLocation>
        <location evidence="1">Periplasm</location>
    </subcellularLocation>
</comment>
<keyword evidence="3" id="KW-0732">Signal</keyword>
<dbReference type="GO" id="GO:0042597">
    <property type="term" value="C:periplasmic space"/>
    <property type="evidence" value="ECO:0007669"/>
    <property type="project" value="UniProtKB-SubCell"/>
</dbReference>
<evidence type="ECO:0000313" key="6">
    <source>
        <dbReference type="EMBL" id="SFH56291.1"/>
    </source>
</evidence>
<dbReference type="InterPro" id="IPR001188">
    <property type="entry name" value="Sperm_putr-bd"/>
</dbReference>
<dbReference type="Pfam" id="PF13416">
    <property type="entry name" value="SBP_bac_8"/>
    <property type="match status" value="1"/>
</dbReference>
<dbReference type="Gene3D" id="3.40.190.10">
    <property type="entry name" value="Periplasmic binding protein-like II"/>
    <property type="match status" value="2"/>
</dbReference>
<keyword evidence="4" id="KW-0574">Periplasm</keyword>
<evidence type="ECO:0000256" key="4">
    <source>
        <dbReference type="ARBA" id="ARBA00022764"/>
    </source>
</evidence>
<keyword evidence="2" id="KW-0813">Transport</keyword>
<organism evidence="6 7">
    <name type="scientific">Pisciglobus halotolerans</name>
    <dbReference type="NCBI Taxonomy" id="745365"/>
    <lineage>
        <taxon>Bacteria</taxon>
        <taxon>Bacillati</taxon>
        <taxon>Bacillota</taxon>
        <taxon>Bacilli</taxon>
        <taxon>Lactobacillales</taxon>
        <taxon>Carnobacteriaceae</taxon>
    </lineage>
</organism>
<evidence type="ECO:0000256" key="1">
    <source>
        <dbReference type="ARBA" id="ARBA00004418"/>
    </source>
</evidence>
<dbReference type="OrthoDB" id="9769319at2"/>
<keyword evidence="7" id="KW-1185">Reference proteome</keyword>
<evidence type="ECO:0000313" key="7">
    <source>
        <dbReference type="Proteomes" id="UP000198668"/>
    </source>
</evidence>
<evidence type="ECO:0000256" key="5">
    <source>
        <dbReference type="PIRSR" id="PIRSR019574-1"/>
    </source>
</evidence>
<dbReference type="SUPFAM" id="SSF53850">
    <property type="entry name" value="Periplasmic binding protein-like II"/>
    <property type="match status" value="1"/>
</dbReference>
<dbReference type="CDD" id="cd13663">
    <property type="entry name" value="PBP2_PotD_PotF_like_2"/>
    <property type="match status" value="1"/>
</dbReference>